<proteinExistence type="predicted"/>
<feature type="compositionally biased region" description="Low complexity" evidence="1">
    <location>
        <begin position="387"/>
        <end position="405"/>
    </location>
</feature>
<evidence type="ECO:0000313" key="3">
    <source>
        <dbReference type="Proteomes" id="UP000799750"/>
    </source>
</evidence>
<protein>
    <submittedName>
        <fullName evidence="2">Uncharacterized protein</fullName>
    </submittedName>
</protein>
<feature type="region of interest" description="Disordered" evidence="1">
    <location>
        <begin position="345"/>
        <end position="419"/>
    </location>
</feature>
<gene>
    <name evidence="2" type="ORF">BU16DRAFT_532463</name>
</gene>
<accession>A0A6A6RBV9</accession>
<feature type="compositionally biased region" description="Polar residues" evidence="1">
    <location>
        <begin position="302"/>
        <end position="314"/>
    </location>
</feature>
<keyword evidence="3" id="KW-1185">Reference proteome</keyword>
<dbReference type="AlphaFoldDB" id="A0A6A6RBV9"/>
<evidence type="ECO:0000313" key="2">
    <source>
        <dbReference type="EMBL" id="KAF2502051.1"/>
    </source>
</evidence>
<organism evidence="2 3">
    <name type="scientific">Lophium mytilinum</name>
    <dbReference type="NCBI Taxonomy" id="390894"/>
    <lineage>
        <taxon>Eukaryota</taxon>
        <taxon>Fungi</taxon>
        <taxon>Dikarya</taxon>
        <taxon>Ascomycota</taxon>
        <taxon>Pezizomycotina</taxon>
        <taxon>Dothideomycetes</taxon>
        <taxon>Pleosporomycetidae</taxon>
        <taxon>Mytilinidiales</taxon>
        <taxon>Mytilinidiaceae</taxon>
        <taxon>Lophium</taxon>
    </lineage>
</organism>
<name>A0A6A6RBV9_9PEZI</name>
<feature type="region of interest" description="Disordered" evidence="1">
    <location>
        <begin position="598"/>
        <end position="618"/>
    </location>
</feature>
<feature type="region of interest" description="Disordered" evidence="1">
    <location>
        <begin position="292"/>
        <end position="331"/>
    </location>
</feature>
<feature type="compositionally biased region" description="Basic residues" evidence="1">
    <location>
        <begin position="348"/>
        <end position="359"/>
    </location>
</feature>
<evidence type="ECO:0000256" key="1">
    <source>
        <dbReference type="SAM" id="MobiDB-lite"/>
    </source>
</evidence>
<dbReference type="Proteomes" id="UP000799750">
    <property type="component" value="Unassembled WGS sequence"/>
</dbReference>
<sequence>MSSRIATSVLEMEPLSPPSFARRQAQPTQSLITGGIAAARALPARNRPALYQEILAAHSKGFNEMAQGEPLVGRWSLSQFESAWPGRADELPRFFQNTPWLEAGGVAEAFRWLARYPEVLARYIHSVRIIETPHRDEIEEAKPVNHPCANAMQAFASRETSKKITFSAKLSSWRDIEAETHAAQDKVLSMVCPILDHPRVANGKLRLCWASNILHHLKFSDIRGEYASGEGPRTDGLSLGKIVQIEEGFAERWAQELEKWKAAKKRWVLSEAMRIWLFDRPLLRFEHGIRNSDSKKHEGTSLVASASANDTTPQHHLRSRERPALAPRPSTLFESSCWQSIIEDAPSARHRQPGSRRPRTAALHSSHDTAEFTSRTRSFPERSQPEALPLASNPAMASAAQQPSQGHAREQSCSLHMSGIPDEDSETTFRFLWEDQADLLEANQHTDNMVFKNGLFDALCAMWAMPRKWVPRVSGFWVLENASSKDCFCRDLLDHLLSLETASWVGIVDATTGELNRDEKNAACIHGWLTHKLEPVRGHPRLVAGDIKFFCPSTHNHDCGWQSPAGDVAGAQHLPLIRVVKEVDLDEAFAQLSVTAGASGAGQGDNVMRQDPDTEMEE</sequence>
<reference evidence="2" key="1">
    <citation type="journal article" date="2020" name="Stud. Mycol.">
        <title>101 Dothideomycetes genomes: a test case for predicting lifestyles and emergence of pathogens.</title>
        <authorList>
            <person name="Haridas S."/>
            <person name="Albert R."/>
            <person name="Binder M."/>
            <person name="Bloem J."/>
            <person name="Labutti K."/>
            <person name="Salamov A."/>
            <person name="Andreopoulos B."/>
            <person name="Baker S."/>
            <person name="Barry K."/>
            <person name="Bills G."/>
            <person name="Bluhm B."/>
            <person name="Cannon C."/>
            <person name="Castanera R."/>
            <person name="Culley D."/>
            <person name="Daum C."/>
            <person name="Ezra D."/>
            <person name="Gonzalez J."/>
            <person name="Henrissat B."/>
            <person name="Kuo A."/>
            <person name="Liang C."/>
            <person name="Lipzen A."/>
            <person name="Lutzoni F."/>
            <person name="Magnuson J."/>
            <person name="Mondo S."/>
            <person name="Nolan M."/>
            <person name="Ohm R."/>
            <person name="Pangilinan J."/>
            <person name="Park H.-J."/>
            <person name="Ramirez L."/>
            <person name="Alfaro M."/>
            <person name="Sun H."/>
            <person name="Tritt A."/>
            <person name="Yoshinaga Y."/>
            <person name="Zwiers L.-H."/>
            <person name="Turgeon B."/>
            <person name="Goodwin S."/>
            <person name="Spatafora J."/>
            <person name="Crous P."/>
            <person name="Grigoriev I."/>
        </authorList>
    </citation>
    <scope>NUCLEOTIDE SEQUENCE</scope>
    <source>
        <strain evidence="2">CBS 269.34</strain>
    </source>
</reference>
<dbReference type="EMBL" id="MU004181">
    <property type="protein sequence ID" value="KAF2502051.1"/>
    <property type="molecule type" value="Genomic_DNA"/>
</dbReference>